<proteinExistence type="inferred from homology"/>
<keyword evidence="3 6" id="KW-0963">Cytoplasm</keyword>
<evidence type="ECO:0000256" key="5">
    <source>
        <dbReference type="ARBA" id="ARBA00023274"/>
    </source>
</evidence>
<evidence type="ECO:0000313" key="8">
    <source>
        <dbReference type="Proteomes" id="UP001642484"/>
    </source>
</evidence>
<dbReference type="PANTHER" id="PTHR11489">
    <property type="entry name" value="40S RIBOSOMAL PROTEIN SA"/>
    <property type="match status" value="1"/>
</dbReference>
<dbReference type="HAMAP" id="MF_03015">
    <property type="entry name" value="Ribosomal_S2_euk"/>
    <property type="match status" value="1"/>
</dbReference>
<comment type="subunit">
    <text evidence="6">Component of the small ribosomal subunit. Mature ribosomes consist of a small (40S) and a large (60S) subunit. The 40S subunit contains about 33 different proteins and 1 molecule of RNA (18S). The 60S subunit contains about 49 different proteins and 3 molecules of RNA (25S, 5.8S and 5S). Interacts with ribosomal protein S21.</text>
</comment>
<dbReference type="InterPro" id="IPR027498">
    <property type="entry name" value="Ribosomal_uS2_euk"/>
</dbReference>
<dbReference type="CDD" id="cd01425">
    <property type="entry name" value="RPS2"/>
    <property type="match status" value="1"/>
</dbReference>
<comment type="caution">
    <text evidence="7">The sequence shown here is derived from an EMBL/GenBank/DDBJ whole genome shotgun (WGS) entry which is preliminary data.</text>
</comment>
<dbReference type="Gene3D" id="3.40.50.10490">
    <property type="entry name" value="Glucose-6-phosphate isomerase like protein, domain 1"/>
    <property type="match status" value="1"/>
</dbReference>
<dbReference type="InterPro" id="IPR023591">
    <property type="entry name" value="Ribosomal_uS2_flav_dom_sf"/>
</dbReference>
<evidence type="ECO:0000256" key="4">
    <source>
        <dbReference type="ARBA" id="ARBA00022980"/>
    </source>
</evidence>
<dbReference type="InterPro" id="IPR018130">
    <property type="entry name" value="Ribosomal_uS2_CS"/>
</dbReference>
<dbReference type="PROSITE" id="PS00962">
    <property type="entry name" value="RIBOSOMAL_S2_1"/>
    <property type="match status" value="1"/>
</dbReference>
<dbReference type="InterPro" id="IPR005707">
    <property type="entry name" value="Ribosomal_uS2_euk/arc"/>
</dbReference>
<dbReference type="PRINTS" id="PR00395">
    <property type="entry name" value="RIBOSOMALS2"/>
</dbReference>
<accession>A0ABP0I9D0</accession>
<comment type="subcellular location">
    <subcellularLocation>
        <location evidence="1 6">Cytoplasm</location>
    </subcellularLocation>
</comment>
<gene>
    <name evidence="7" type="ORF">CCMP2556_LOCUS5310</name>
</gene>
<dbReference type="Pfam" id="PF00318">
    <property type="entry name" value="Ribosomal_S2"/>
    <property type="match status" value="2"/>
</dbReference>
<dbReference type="InterPro" id="IPR001865">
    <property type="entry name" value="Ribosomal_uS2"/>
</dbReference>
<reference evidence="7 8" key="1">
    <citation type="submission" date="2024-02" db="EMBL/GenBank/DDBJ databases">
        <authorList>
            <person name="Chen Y."/>
            <person name="Shah S."/>
            <person name="Dougan E. K."/>
            <person name="Thang M."/>
            <person name="Chan C."/>
        </authorList>
    </citation>
    <scope>NUCLEOTIDE SEQUENCE [LARGE SCALE GENOMIC DNA]</scope>
</reference>
<dbReference type="NCBIfam" id="TIGR01012">
    <property type="entry name" value="uS2_euk_arch"/>
    <property type="match status" value="1"/>
</dbReference>
<comment type="function">
    <text evidence="6">Required for the assembly and/or stability of the 40S ribosomal subunit. Required for the processing of the 20S rRNA-precursor to mature 18S rRNA in a late step of the maturation of 40S ribosomal subunits.</text>
</comment>
<organism evidence="7 8">
    <name type="scientific">Durusdinium trenchii</name>
    <dbReference type="NCBI Taxonomy" id="1381693"/>
    <lineage>
        <taxon>Eukaryota</taxon>
        <taxon>Sar</taxon>
        <taxon>Alveolata</taxon>
        <taxon>Dinophyceae</taxon>
        <taxon>Suessiales</taxon>
        <taxon>Symbiodiniaceae</taxon>
        <taxon>Durusdinium</taxon>
    </lineage>
</organism>
<dbReference type="Proteomes" id="UP001642484">
    <property type="component" value="Unassembled WGS sequence"/>
</dbReference>
<sequence>MRRAVSAVPVVSGPSHATTNVGFEQVNQVAICVKRSPMLGAQCVARCVAPCAFGSSLRASLCGRVLRSFWFKRNGRFVSPERLTPMAASKEEDVQMMLVCKTHLGTRNVDYRMKRYVFRRTVDGIHIIHLGKTWEKLQCAARIIVAIENPADIIVASQRPYGSRAVLKFSQYTGANPLAGRWTPGTLTNQITQKYLEPRLLIVTDPRTDNQAIKEAAYASIPVIALCDTDSPLENVDVAIPANNKGKESIALLYWLLAREVLYLRGTLPRAAPWDVMVDSFFWRDPEEIMQQEEEPQPVHQEWQAPTQAWEGAGTGGNWDDMTNAAGDGSWDDLVSLNVTRRSGEKELEKGAASDGTRILPSISGVVCNLPERPTTANWPAFFELLQDPEAAELLSASAALRNQLAGALDPSDCEEVARLEELLTVQAEPRERAPRPRRARAPPLGSVTPTGWLEEVVQRSANGLPGHLFEFYPPVVDSNFVGGRSSYSSLLEDFPYALNGLVPLAAASKSPRLAQQCTDAVRRVLETGGPPGWLGPDEWPEGVMDHPEERAGLLSASLWSRWPLLQALVPWT</sequence>
<protein>
    <recommendedName>
        <fullName evidence="6">Small ribosomal subunit protein uS2</fullName>
    </recommendedName>
</protein>
<name>A0ABP0I9D0_9DINO</name>
<keyword evidence="8" id="KW-1185">Reference proteome</keyword>
<evidence type="ECO:0000256" key="3">
    <source>
        <dbReference type="ARBA" id="ARBA00022490"/>
    </source>
</evidence>
<evidence type="ECO:0000313" key="7">
    <source>
        <dbReference type="EMBL" id="CAK8998597.1"/>
    </source>
</evidence>
<comment type="similarity">
    <text evidence="2 6">Belongs to the universal ribosomal protein uS2 family.</text>
</comment>
<keyword evidence="4 6" id="KW-0689">Ribosomal protein</keyword>
<evidence type="ECO:0000256" key="1">
    <source>
        <dbReference type="ARBA" id="ARBA00004496"/>
    </source>
</evidence>
<dbReference type="SUPFAM" id="SSF52313">
    <property type="entry name" value="Ribosomal protein S2"/>
    <property type="match status" value="1"/>
</dbReference>
<evidence type="ECO:0000256" key="2">
    <source>
        <dbReference type="ARBA" id="ARBA00006242"/>
    </source>
</evidence>
<dbReference type="EMBL" id="CAXAMN010002225">
    <property type="protein sequence ID" value="CAK8998597.1"/>
    <property type="molecule type" value="Genomic_DNA"/>
</dbReference>
<evidence type="ECO:0000256" key="6">
    <source>
        <dbReference type="HAMAP-Rule" id="MF_03015"/>
    </source>
</evidence>
<keyword evidence="5 6" id="KW-0687">Ribonucleoprotein</keyword>